<name>A0A7S3YL52_HETAK</name>
<accession>A0A7S3YL52</accession>
<protein>
    <submittedName>
        <fullName evidence="1">Uncharacterized protein</fullName>
    </submittedName>
</protein>
<organism evidence="1">
    <name type="scientific">Heterosigma akashiwo</name>
    <name type="common">Chromophytic alga</name>
    <name type="synonym">Heterosigma carterae</name>
    <dbReference type="NCBI Taxonomy" id="2829"/>
    <lineage>
        <taxon>Eukaryota</taxon>
        <taxon>Sar</taxon>
        <taxon>Stramenopiles</taxon>
        <taxon>Ochrophyta</taxon>
        <taxon>Raphidophyceae</taxon>
        <taxon>Chattonellales</taxon>
        <taxon>Chattonellaceae</taxon>
        <taxon>Heterosigma</taxon>
    </lineage>
</organism>
<sequence>MIKRLEELEKQVAIQARMIKTLQAKTINVKVQKEKGENSVTLTPEKIQNGSVAACTLIGMIIGKSVSSNLWLVGAAAGAYFGTITAKQSGLIGVRVRKLGVWVALRYIDVAKFYQDTVYLYKTGVLGATYYKKFEELDKQYKIVDKYESAVARIQGEYAKVDREFDITEKSRNLIVWARGAADDTMKQIQTYDRKKKLTDRLPVQIRGLFKSKKEYREEMLKEYRVGFMGQRKWRPFP</sequence>
<reference evidence="1" key="1">
    <citation type="submission" date="2021-01" db="EMBL/GenBank/DDBJ databases">
        <authorList>
            <person name="Corre E."/>
            <person name="Pelletier E."/>
            <person name="Niang G."/>
            <person name="Scheremetjew M."/>
            <person name="Finn R."/>
            <person name="Kale V."/>
            <person name="Holt S."/>
            <person name="Cochrane G."/>
            <person name="Meng A."/>
            <person name="Brown T."/>
            <person name="Cohen L."/>
        </authorList>
    </citation>
    <scope>NUCLEOTIDE SEQUENCE</scope>
    <source>
        <strain evidence="1">CCMP3107</strain>
    </source>
</reference>
<evidence type="ECO:0000313" key="1">
    <source>
        <dbReference type="EMBL" id="CAE0654950.1"/>
    </source>
</evidence>
<proteinExistence type="predicted"/>
<dbReference type="AlphaFoldDB" id="A0A7S3YL52"/>
<dbReference type="EMBL" id="HBIU01062031">
    <property type="protein sequence ID" value="CAE0654950.1"/>
    <property type="molecule type" value="Transcribed_RNA"/>
</dbReference>
<gene>
    <name evidence="1" type="ORF">HAKA00212_LOCUS26712</name>
</gene>